<organism evidence="3 4">
    <name type="scientific">Synchytrium endobioticum</name>
    <dbReference type="NCBI Taxonomy" id="286115"/>
    <lineage>
        <taxon>Eukaryota</taxon>
        <taxon>Fungi</taxon>
        <taxon>Fungi incertae sedis</taxon>
        <taxon>Chytridiomycota</taxon>
        <taxon>Chytridiomycota incertae sedis</taxon>
        <taxon>Chytridiomycetes</taxon>
        <taxon>Synchytriales</taxon>
        <taxon>Synchytriaceae</taxon>
        <taxon>Synchytrium</taxon>
    </lineage>
</organism>
<feature type="region of interest" description="Disordered" evidence="2">
    <location>
        <begin position="497"/>
        <end position="537"/>
    </location>
</feature>
<accession>A0A507CS59</accession>
<dbReference type="Proteomes" id="UP000317494">
    <property type="component" value="Unassembled WGS sequence"/>
</dbReference>
<evidence type="ECO:0000256" key="1">
    <source>
        <dbReference type="SAM" id="Coils"/>
    </source>
</evidence>
<feature type="region of interest" description="Disordered" evidence="2">
    <location>
        <begin position="227"/>
        <end position="246"/>
    </location>
</feature>
<dbReference type="EMBL" id="QEAN01000249">
    <property type="protein sequence ID" value="TPX41984.1"/>
    <property type="molecule type" value="Genomic_DNA"/>
</dbReference>
<reference evidence="3 4" key="1">
    <citation type="journal article" date="2019" name="Sci. Rep.">
        <title>Comparative genomics of chytrid fungi reveal insights into the obligate biotrophic and pathogenic lifestyle of Synchytrium endobioticum.</title>
        <authorList>
            <person name="van de Vossenberg B.T.L.H."/>
            <person name="Warris S."/>
            <person name="Nguyen H.D.T."/>
            <person name="van Gent-Pelzer M.P.E."/>
            <person name="Joly D.L."/>
            <person name="van de Geest H.C."/>
            <person name="Bonants P.J.M."/>
            <person name="Smith D.S."/>
            <person name="Levesque C.A."/>
            <person name="van der Lee T.A.J."/>
        </authorList>
    </citation>
    <scope>NUCLEOTIDE SEQUENCE [LARGE SCALE GENOMIC DNA]</scope>
    <source>
        <strain evidence="3 4">MB42</strain>
    </source>
</reference>
<sequence>MSTNPQTSSFEHISDKLVNMEIDDPDQAASMEIQRQAAQREQEAQEEVRRLQQMAIAKKAAEVREVNLKSNFPVKKVLSEVAATLLLARHSQILPSPSLSQAEEDLVYVKESTVYSDIKRVLEQQTYFIALSRTEQFLKEVADIKLNPLHLKVYADQEKMVLAEIASSTGIIAHYLTNILKADIAHVSRQMGTTHSFLGTGLVAPRERNHTMPLSLVLMAPSGAPTLAPAKKTAGTPPLTTTGSSRLDYQPWNGKSSYDTWLEGFEMSCRMSGITGDALLNTFLAHIPEGTRHQAKFVLNADGHQSPCKAYADAKENYRTSIYDAAVAGGLNNATRAISSLKMKSTETYPEYIDRSLRLGDGYKQNRYAGYMNEGSEYTTQNELAAAWTNADLVHHIMSGFPQEVQDELESVHPDELGNLKKALSTFSRVYKLVDARKGTPKMQHHAHTHRSGATAKRQRSQSPQRNTGQHHTRRNRDGDWASVCRHGAACRRNETGACPFTHPSPDKGQIEASAQKHPAPLVAESSRGRDPNNTSLETKQLPYWCQYCRNKGHTVDECFKLKRDEARKRPPGTK</sequence>
<proteinExistence type="predicted"/>
<evidence type="ECO:0000313" key="3">
    <source>
        <dbReference type="EMBL" id="TPX41984.1"/>
    </source>
</evidence>
<feature type="compositionally biased region" description="Basic residues" evidence="2">
    <location>
        <begin position="439"/>
        <end position="451"/>
    </location>
</feature>
<evidence type="ECO:0008006" key="5">
    <source>
        <dbReference type="Google" id="ProtNLM"/>
    </source>
</evidence>
<evidence type="ECO:0000256" key="2">
    <source>
        <dbReference type="SAM" id="MobiDB-lite"/>
    </source>
</evidence>
<feature type="region of interest" description="Disordered" evidence="2">
    <location>
        <begin position="438"/>
        <end position="481"/>
    </location>
</feature>
<dbReference type="AlphaFoldDB" id="A0A507CS59"/>
<dbReference type="VEuPathDB" id="FungiDB:SeMB42_g05321"/>
<protein>
    <recommendedName>
        <fullName evidence="5">C3H1-type domain-containing protein</fullName>
    </recommendedName>
</protein>
<keyword evidence="1" id="KW-0175">Coiled coil</keyword>
<comment type="caution">
    <text evidence="3">The sequence shown here is derived from an EMBL/GenBank/DDBJ whole genome shotgun (WGS) entry which is preliminary data.</text>
</comment>
<feature type="coiled-coil region" evidence="1">
    <location>
        <begin position="28"/>
        <end position="61"/>
    </location>
</feature>
<evidence type="ECO:0000313" key="4">
    <source>
        <dbReference type="Proteomes" id="UP000317494"/>
    </source>
</evidence>
<keyword evidence="4" id="KW-1185">Reference proteome</keyword>
<name>A0A507CS59_9FUNG</name>
<gene>
    <name evidence="3" type="ORF">SeMB42_g05321</name>
</gene>